<comment type="caution">
    <text evidence="5">The sequence shown here is derived from an EMBL/GenBank/DDBJ whole genome shotgun (WGS) entry which is preliminary data.</text>
</comment>
<evidence type="ECO:0000256" key="2">
    <source>
        <dbReference type="ARBA" id="ARBA00022112"/>
    </source>
</evidence>
<feature type="binding site" evidence="4">
    <location>
        <position position="227"/>
    </location>
    <ligand>
        <name>a divalent metal cation</name>
        <dbReference type="ChEBI" id="CHEBI:60240"/>
        <label>1</label>
    </ligand>
</feature>
<dbReference type="Pfam" id="PF01784">
    <property type="entry name" value="DUF34_NIF3"/>
    <property type="match status" value="1"/>
</dbReference>
<dbReference type="GO" id="GO:0046872">
    <property type="term" value="F:metal ion binding"/>
    <property type="evidence" value="ECO:0007669"/>
    <property type="project" value="UniProtKB-KW"/>
</dbReference>
<dbReference type="SUPFAM" id="SSF102705">
    <property type="entry name" value="NIF3 (NGG1p interacting factor 3)-like"/>
    <property type="match status" value="1"/>
</dbReference>
<proteinExistence type="inferred from homology"/>
<dbReference type="Proteomes" id="UP000245793">
    <property type="component" value="Unassembled WGS sequence"/>
</dbReference>
<feature type="binding site" evidence="4">
    <location>
        <position position="64"/>
    </location>
    <ligand>
        <name>a divalent metal cation</name>
        <dbReference type="ChEBI" id="CHEBI:60240"/>
        <label>2</label>
    </ligand>
</feature>
<dbReference type="InterPro" id="IPR036069">
    <property type="entry name" value="DUF34/NIF3_sf"/>
</dbReference>
<keyword evidence="6" id="KW-1185">Reference proteome</keyword>
<dbReference type="InterPro" id="IPR002678">
    <property type="entry name" value="DUF34/NIF3"/>
</dbReference>
<protein>
    <recommendedName>
        <fullName evidence="2">GTP cyclohydrolase 1 type 2 homolog</fullName>
    </recommendedName>
</protein>
<evidence type="ECO:0000313" key="5">
    <source>
        <dbReference type="EMBL" id="PVY94073.1"/>
    </source>
</evidence>
<dbReference type="NCBIfam" id="TIGR00486">
    <property type="entry name" value="YbgI_SA1388"/>
    <property type="match status" value="1"/>
</dbReference>
<evidence type="ECO:0000256" key="1">
    <source>
        <dbReference type="ARBA" id="ARBA00006964"/>
    </source>
</evidence>
<keyword evidence="3 4" id="KW-0479">Metal-binding</keyword>
<organism evidence="5 6">
    <name type="scientific">Ezakiella coagulans</name>
    <dbReference type="NCBI Taxonomy" id="46507"/>
    <lineage>
        <taxon>Bacteria</taxon>
        <taxon>Bacillati</taxon>
        <taxon>Bacillota</taxon>
        <taxon>Tissierellia</taxon>
        <taxon>Ezakiella</taxon>
    </lineage>
</organism>
<feature type="binding site" evidence="4">
    <location>
        <position position="103"/>
    </location>
    <ligand>
        <name>a divalent metal cation</name>
        <dbReference type="ChEBI" id="CHEBI:60240"/>
        <label>1</label>
    </ligand>
</feature>
<dbReference type="GO" id="GO:0005737">
    <property type="term" value="C:cytoplasm"/>
    <property type="evidence" value="ECO:0007669"/>
    <property type="project" value="TreeGrafter"/>
</dbReference>
<dbReference type="PANTHER" id="PTHR13799">
    <property type="entry name" value="NGG1 INTERACTING FACTOR 3"/>
    <property type="match status" value="1"/>
</dbReference>
<evidence type="ECO:0000256" key="3">
    <source>
        <dbReference type="ARBA" id="ARBA00022723"/>
    </source>
</evidence>
<gene>
    <name evidence="5" type="ORF">C7381_10769</name>
</gene>
<dbReference type="FunFam" id="3.40.1390.30:FF:000001">
    <property type="entry name" value="GTP cyclohydrolase 1 type 2"/>
    <property type="match status" value="1"/>
</dbReference>
<reference evidence="5 6" key="1">
    <citation type="submission" date="2018-04" db="EMBL/GenBank/DDBJ databases">
        <title>Genomic Encyclopedia of Type Strains, Phase IV (KMG-IV): sequencing the most valuable type-strain genomes for metagenomic binning, comparative biology and taxonomic classification.</title>
        <authorList>
            <person name="Goeker M."/>
        </authorList>
    </citation>
    <scope>NUCLEOTIDE SEQUENCE [LARGE SCALE GENOMIC DNA]</scope>
    <source>
        <strain evidence="5 6">DSM 20705</strain>
    </source>
</reference>
<dbReference type="RefSeq" id="WP_165803621.1">
    <property type="nucleotide sequence ID" value="NZ_QEKV01000007.1"/>
</dbReference>
<feature type="binding site" evidence="4">
    <location>
        <position position="65"/>
    </location>
    <ligand>
        <name>a divalent metal cation</name>
        <dbReference type="ChEBI" id="CHEBI:60240"/>
        <label>1</label>
    </ligand>
</feature>
<name>A0A2U1E298_9FIRM</name>
<dbReference type="AlphaFoldDB" id="A0A2U1E298"/>
<sequence>MNISDLMKKLEEFYPLNTQMSWDNSGLQIGDLNSDVKKVHICLDIEEFQINRAIEYGCNTIITHHPLFMSGIKSIEKSGFYYKVIKKALDYKITILSYHTPFDTSVFGMKNFFLSEYAIGEIKNLAVEEGQNFGIVFDVQDVKIKEIIGILSKNFSKYGYDNPSNYMTLYGEDEKVIKRIGYLGGSGASFIDYAILNDVDLYLTGDIKYHDAQHAYRNGLSILDLTHGMSEIHFVDIMAKKISDIGLQVSKDYFTFDKLNIDL</sequence>
<dbReference type="PANTHER" id="PTHR13799:SF14">
    <property type="entry name" value="GTP CYCLOHYDROLASE 1 TYPE 2 HOMOLOG"/>
    <property type="match status" value="1"/>
</dbReference>
<evidence type="ECO:0000313" key="6">
    <source>
        <dbReference type="Proteomes" id="UP000245793"/>
    </source>
</evidence>
<dbReference type="EMBL" id="QEKV01000007">
    <property type="protein sequence ID" value="PVY94073.1"/>
    <property type="molecule type" value="Genomic_DNA"/>
</dbReference>
<comment type="similarity">
    <text evidence="1">Belongs to the GTP cyclohydrolase I type 2/NIF3 family.</text>
</comment>
<accession>A0A2U1E298</accession>
<dbReference type="Gene3D" id="3.40.1390.30">
    <property type="entry name" value="NIF3 (NGG1p interacting factor 3)-like"/>
    <property type="match status" value="2"/>
</dbReference>
<evidence type="ECO:0000256" key="4">
    <source>
        <dbReference type="PIRSR" id="PIRSR602678-1"/>
    </source>
</evidence>
<feature type="binding site" evidence="4">
    <location>
        <position position="231"/>
    </location>
    <ligand>
        <name>a divalent metal cation</name>
        <dbReference type="ChEBI" id="CHEBI:60240"/>
        <label>1</label>
    </ligand>
</feature>